<dbReference type="AlphaFoldDB" id="A0A5C2LLA1"/>
<dbReference type="SUPFAM" id="SSF48168">
    <property type="entry name" value="R1 subunit of ribonucleotide reductase, N-terminal domain"/>
    <property type="match status" value="1"/>
</dbReference>
<evidence type="ECO:0000256" key="3">
    <source>
        <dbReference type="PROSITE-ProRule" id="PRU00492"/>
    </source>
</evidence>
<gene>
    <name evidence="5" type="ORF">FZ928_02845</name>
</gene>
<dbReference type="InterPro" id="IPR008926">
    <property type="entry name" value="RNR_R1-su_N"/>
</dbReference>
<reference evidence="5 6" key="1">
    <citation type="submission" date="2019-08" db="EMBL/GenBank/DDBJ databases">
        <title>Emergence of NDM-5-producing hypervirulent Klebsiella pneumoniae from clinical infections.</title>
        <authorList>
            <person name="Shen Z."/>
            <person name="Zhang H."/>
            <person name="Li M."/>
        </authorList>
    </citation>
    <scope>NUCLEOTIDE SEQUENCE [LARGE SCALE GENOMIC DNA]</scope>
    <source>
        <strain evidence="5 6">RJ18-01</strain>
    </source>
</reference>
<dbReference type="Proteomes" id="UP000325127">
    <property type="component" value="Chromosome"/>
</dbReference>
<evidence type="ECO:0000313" key="6">
    <source>
        <dbReference type="Proteomes" id="UP000325127"/>
    </source>
</evidence>
<evidence type="ECO:0000256" key="1">
    <source>
        <dbReference type="ARBA" id="ARBA00022741"/>
    </source>
</evidence>
<keyword evidence="1 3" id="KW-0547">Nucleotide-binding</keyword>
<keyword evidence="2 3" id="KW-0067">ATP-binding</keyword>
<sequence>MNQSLLVTKRDGTTERINLDKIHRVLDWAAEGLNNVSISR</sequence>
<dbReference type="PROSITE" id="PS51161">
    <property type="entry name" value="ATP_CONE"/>
    <property type="match status" value="1"/>
</dbReference>
<organism evidence="5 6">
    <name type="scientific">Klebsiella pneumoniae</name>
    <dbReference type="NCBI Taxonomy" id="573"/>
    <lineage>
        <taxon>Bacteria</taxon>
        <taxon>Pseudomonadati</taxon>
        <taxon>Pseudomonadota</taxon>
        <taxon>Gammaproteobacteria</taxon>
        <taxon>Enterobacterales</taxon>
        <taxon>Enterobacteriaceae</taxon>
        <taxon>Klebsiella/Raoultella group</taxon>
        <taxon>Klebsiella</taxon>
        <taxon>Klebsiella pneumoniae complex</taxon>
    </lineage>
</organism>
<dbReference type="EMBL" id="CP043670">
    <property type="protein sequence ID" value="QEP92243.1"/>
    <property type="molecule type" value="Genomic_DNA"/>
</dbReference>
<accession>A0A5C2LLA1</accession>
<feature type="domain" description="ATP-cone" evidence="4">
    <location>
        <begin position="5"/>
        <end position="40"/>
    </location>
</feature>
<evidence type="ECO:0000259" key="4">
    <source>
        <dbReference type="PROSITE" id="PS51161"/>
    </source>
</evidence>
<dbReference type="InterPro" id="IPR005144">
    <property type="entry name" value="ATP-cone_dom"/>
</dbReference>
<evidence type="ECO:0000256" key="2">
    <source>
        <dbReference type="ARBA" id="ARBA00022840"/>
    </source>
</evidence>
<protein>
    <recommendedName>
        <fullName evidence="4">ATP-cone domain-containing protein</fullName>
    </recommendedName>
</protein>
<dbReference type="GO" id="GO:0005524">
    <property type="term" value="F:ATP binding"/>
    <property type="evidence" value="ECO:0007669"/>
    <property type="project" value="UniProtKB-UniRule"/>
</dbReference>
<proteinExistence type="predicted"/>
<name>A0A5C2LLA1_KLEPN</name>
<dbReference type="Pfam" id="PF03477">
    <property type="entry name" value="ATP-cone"/>
    <property type="match status" value="1"/>
</dbReference>
<evidence type="ECO:0000313" key="5">
    <source>
        <dbReference type="EMBL" id="QEP92243.1"/>
    </source>
</evidence>